<feature type="transmembrane region" description="Helical" evidence="1">
    <location>
        <begin position="356"/>
        <end position="374"/>
    </location>
</feature>
<protein>
    <submittedName>
        <fullName evidence="2">Uncharacterized protein</fullName>
    </submittedName>
</protein>
<keyword evidence="1" id="KW-0472">Membrane</keyword>
<evidence type="ECO:0000313" key="2">
    <source>
        <dbReference type="EMBL" id="MCZ3843940.1"/>
    </source>
</evidence>
<feature type="transmembrane region" description="Helical" evidence="1">
    <location>
        <begin position="333"/>
        <end position="350"/>
    </location>
</feature>
<feature type="transmembrane region" description="Helical" evidence="1">
    <location>
        <begin position="129"/>
        <end position="148"/>
    </location>
</feature>
<organism evidence="2 3">
    <name type="scientific">Lactobacillus mulieris</name>
    <dbReference type="NCBI Taxonomy" id="2508708"/>
    <lineage>
        <taxon>Bacteria</taxon>
        <taxon>Bacillati</taxon>
        <taxon>Bacillota</taxon>
        <taxon>Bacilli</taxon>
        <taxon>Lactobacillales</taxon>
        <taxon>Lactobacillaceae</taxon>
        <taxon>Lactobacillus</taxon>
    </lineage>
</organism>
<feature type="transmembrane region" description="Helical" evidence="1">
    <location>
        <begin position="107"/>
        <end position="122"/>
    </location>
</feature>
<accession>A0AAP3GUT2</accession>
<dbReference type="Proteomes" id="UP001213015">
    <property type="component" value="Unassembled WGS sequence"/>
</dbReference>
<feature type="transmembrane region" description="Helical" evidence="1">
    <location>
        <begin position="288"/>
        <end position="321"/>
    </location>
</feature>
<keyword evidence="1" id="KW-0812">Transmembrane</keyword>
<keyword evidence="1" id="KW-1133">Transmembrane helix</keyword>
<evidence type="ECO:0000256" key="1">
    <source>
        <dbReference type="SAM" id="Phobius"/>
    </source>
</evidence>
<sequence length="434" mass="48941">MQVEYSEALYNISGEIKAYSKTISIVGGYTMKTLTIRNSLIFIVYGLLLDYAIRQAMILLFYFIALVSIGGIVYFLFKNSSRILTFTIWNVLSLMLLIHIVHSNLKYELVIIAGLLLLIALNNQKQTIFNFHFQVITFVIMALSIVFLNSKLNITNASIVAGLFIIGFGVVLFLSKEKSMVFLLLGAILSLVTRFLIGMTQGITTAVLYFLVIALWLHLDQLFLYSLAWLKQKHVTFDANVIRRSSFVLTFLIGLLGLFATNLNYVSGVSGIWILYSVFMARAKDKFIYFDFSLVIALLLILKLNSTIFAIAILVLELLKLVLKAYSQPLPKMYFSLLSCAFIGILTLQGTVIVNYRLFIFVLLTFIAAILLRFEKGISKLGLVFIQLVLMFVLPLTDSKAGLAFFLAVGIYILVEEVLLLAFRRKISKITSNF</sequence>
<dbReference type="AlphaFoldDB" id="A0AAP3GUT2"/>
<dbReference type="RefSeq" id="WP_269255528.1">
    <property type="nucleotide sequence ID" value="NZ_JAKHLE010000007.1"/>
</dbReference>
<comment type="caution">
    <text evidence="2">The sequence shown here is derived from an EMBL/GenBank/DDBJ whole genome shotgun (WGS) entry which is preliminary data.</text>
</comment>
<gene>
    <name evidence="2" type="ORF">L2422_00175</name>
</gene>
<feature type="transmembrane region" description="Helical" evidence="1">
    <location>
        <begin position="84"/>
        <end position="101"/>
    </location>
</feature>
<feature type="transmembrane region" description="Helical" evidence="1">
    <location>
        <begin position="381"/>
        <end position="397"/>
    </location>
</feature>
<feature type="transmembrane region" description="Helical" evidence="1">
    <location>
        <begin position="34"/>
        <end position="53"/>
    </location>
</feature>
<feature type="transmembrane region" description="Helical" evidence="1">
    <location>
        <begin position="154"/>
        <end position="174"/>
    </location>
</feature>
<feature type="transmembrane region" description="Helical" evidence="1">
    <location>
        <begin position="247"/>
        <end position="276"/>
    </location>
</feature>
<feature type="transmembrane region" description="Helical" evidence="1">
    <location>
        <begin position="59"/>
        <end position="77"/>
    </location>
</feature>
<evidence type="ECO:0000313" key="3">
    <source>
        <dbReference type="Proteomes" id="UP001213015"/>
    </source>
</evidence>
<name>A0AAP3GUT2_9LACO</name>
<dbReference type="EMBL" id="JAKHLF010000001">
    <property type="protein sequence ID" value="MCZ3843940.1"/>
    <property type="molecule type" value="Genomic_DNA"/>
</dbReference>
<reference evidence="2" key="1">
    <citation type="submission" date="2022-01" db="EMBL/GenBank/DDBJ databases">
        <title>VMRC isolate genome collection.</title>
        <authorList>
            <person name="France M."/>
            <person name="Rutt L."/>
            <person name="Humphrys M."/>
            <person name="Ravel J."/>
        </authorList>
    </citation>
    <scope>NUCLEOTIDE SEQUENCE</scope>
    <source>
        <strain evidence="2">C0127B5</strain>
    </source>
</reference>
<feature type="transmembrane region" description="Helical" evidence="1">
    <location>
        <begin position="206"/>
        <end position="227"/>
    </location>
</feature>
<feature type="transmembrane region" description="Helical" evidence="1">
    <location>
        <begin position="403"/>
        <end position="423"/>
    </location>
</feature>
<proteinExistence type="predicted"/>
<feature type="transmembrane region" description="Helical" evidence="1">
    <location>
        <begin position="181"/>
        <end position="200"/>
    </location>
</feature>